<organism evidence="6 7">
    <name type="scientific">Solemya pervernicosa gill symbiont</name>
    <dbReference type="NCBI Taxonomy" id="642797"/>
    <lineage>
        <taxon>Bacteria</taxon>
        <taxon>Pseudomonadati</taxon>
        <taxon>Pseudomonadota</taxon>
        <taxon>Gammaproteobacteria</taxon>
        <taxon>sulfur-oxidizing symbionts</taxon>
    </lineage>
</organism>
<dbReference type="SUPFAM" id="SSF48452">
    <property type="entry name" value="TPR-like"/>
    <property type="match status" value="2"/>
</dbReference>
<evidence type="ECO:0000256" key="4">
    <source>
        <dbReference type="HAMAP-Rule" id="MF_00994"/>
    </source>
</evidence>
<evidence type="ECO:0000313" key="6">
    <source>
        <dbReference type="EMBL" id="OOZ39735.1"/>
    </source>
</evidence>
<evidence type="ECO:0000256" key="1">
    <source>
        <dbReference type="ARBA" id="ARBA00022723"/>
    </source>
</evidence>
<dbReference type="InterPro" id="IPR011990">
    <property type="entry name" value="TPR-like_helical_dom_sf"/>
</dbReference>
<feature type="binding site" evidence="4">
    <location>
        <position position="361"/>
    </location>
    <ligand>
        <name>Fe cation</name>
        <dbReference type="ChEBI" id="CHEBI:24875"/>
    </ligand>
</feature>
<gene>
    <name evidence="4" type="primary">lapB</name>
    <name evidence="6" type="ORF">BOW53_10480</name>
</gene>
<dbReference type="InterPro" id="IPR051012">
    <property type="entry name" value="CellSynth/LPSAsmb/PSIAsmb"/>
</dbReference>
<keyword evidence="3 4" id="KW-0802">TPR repeat</keyword>
<name>A0A1T2L3P8_9GAMM</name>
<comment type="subcellular location">
    <subcellularLocation>
        <location evidence="4">Cell inner membrane</location>
        <topology evidence="4">Single-pass membrane protein</topology>
        <orientation evidence="4">Cytoplasmic side</orientation>
    </subcellularLocation>
</comment>
<dbReference type="HAMAP" id="MF_00994">
    <property type="entry name" value="LPS_assembly_LapB"/>
    <property type="match status" value="1"/>
</dbReference>
<keyword evidence="2 4" id="KW-0677">Repeat</keyword>
<dbReference type="GO" id="GO:0008653">
    <property type="term" value="P:lipopolysaccharide metabolic process"/>
    <property type="evidence" value="ECO:0007669"/>
    <property type="project" value="InterPro"/>
</dbReference>
<dbReference type="Pfam" id="PF18073">
    <property type="entry name" value="Zn_ribbon_LapB"/>
    <property type="match status" value="1"/>
</dbReference>
<dbReference type="InterPro" id="IPR019734">
    <property type="entry name" value="TPR_rpt"/>
</dbReference>
<dbReference type="AlphaFoldDB" id="A0A1T2L3P8"/>
<keyword evidence="4" id="KW-0472">Membrane</keyword>
<feature type="binding site" evidence="4">
    <location>
        <position position="375"/>
    </location>
    <ligand>
        <name>Fe cation</name>
        <dbReference type="ChEBI" id="CHEBI:24875"/>
    </ligand>
</feature>
<dbReference type="GO" id="GO:0005506">
    <property type="term" value="F:iron ion binding"/>
    <property type="evidence" value="ECO:0007669"/>
    <property type="project" value="UniProtKB-UniRule"/>
</dbReference>
<dbReference type="SMART" id="SM00028">
    <property type="entry name" value="TPR"/>
    <property type="match status" value="5"/>
</dbReference>
<keyword evidence="4" id="KW-0997">Cell inner membrane</keyword>
<dbReference type="PANTHER" id="PTHR45586:SF1">
    <property type="entry name" value="LIPOPOLYSACCHARIDE ASSEMBLY PROTEIN B"/>
    <property type="match status" value="1"/>
</dbReference>
<comment type="function">
    <text evidence="4">Modulates cellular lipopolysaccharide (LPS) levels by regulating LpxC, which is involved in lipid A biosynthesis. May act by modulating the proteolytic activity of FtsH towards LpxC. May also coordinate assembly of proteins involved in LPS synthesis at the plasma membrane.</text>
</comment>
<keyword evidence="7" id="KW-1185">Reference proteome</keyword>
<dbReference type="GO" id="GO:0009898">
    <property type="term" value="C:cytoplasmic side of plasma membrane"/>
    <property type="evidence" value="ECO:0007669"/>
    <property type="project" value="UniProtKB-UniRule"/>
</dbReference>
<dbReference type="RefSeq" id="WP_078484034.1">
    <property type="nucleotide sequence ID" value="NZ_MPRL01000043.1"/>
</dbReference>
<feature type="binding site" evidence="4">
    <location>
        <position position="358"/>
    </location>
    <ligand>
        <name>Fe cation</name>
        <dbReference type="ChEBI" id="CHEBI:24875"/>
    </ligand>
</feature>
<keyword evidence="4" id="KW-0408">Iron</keyword>
<keyword evidence="4" id="KW-1003">Cell membrane</keyword>
<keyword evidence="1 4" id="KW-0479">Metal-binding</keyword>
<evidence type="ECO:0000313" key="7">
    <source>
        <dbReference type="Proteomes" id="UP000191110"/>
    </source>
</evidence>
<protein>
    <recommendedName>
        <fullName evidence="4">Lipopolysaccharide assembly protein B</fullName>
    </recommendedName>
</protein>
<feature type="domain" description="LapB rubredoxin metal binding" evidence="5">
    <location>
        <begin position="356"/>
        <end position="383"/>
    </location>
</feature>
<proteinExistence type="inferred from homology"/>
<dbReference type="GO" id="GO:0046890">
    <property type="term" value="P:regulation of lipid biosynthetic process"/>
    <property type="evidence" value="ECO:0007669"/>
    <property type="project" value="UniProtKB-UniRule"/>
</dbReference>
<accession>A0A1T2L3P8</accession>
<keyword evidence="4" id="KW-1133">Transmembrane helix</keyword>
<sequence length="401" mass="45515">MQELVWLLLLPVAAASGWWVASRAYRRGKEQVAPEFTSDYIKGLNYLLNEQTDKAIELFIRMLEVNSDTVETHLALGSLFRRRGEVDRAIRIHQNLIARPTLTTEQRGLALLELADDYMRAGLLDRAENLFLELIELNLHNSAALWHLLDIYQQEKEWDKAIAVAHRIESDAGKPMDSIVAQYCCELAERSLDHDDYGEAVSLLHRALESDRNCVRASLLIGRLERERGNCGEALKAYQQVLQQDVEFTPEVVDPLISCYTEMGKSEEIPSFLNQIVEAYPAVKSVLRLAELLEKREGREAAEQFMLQQQRSTPSLRGLRWVIHAQLDRAVEQDGRAGLQLLDDLTGKLIEGLPSYHCQQCGFDAKRIYWQCPSCKRWNTVKPVKGVGSDANKTPSILGES</sequence>
<feature type="binding site" evidence="4">
    <location>
        <position position="372"/>
    </location>
    <ligand>
        <name>Fe cation</name>
        <dbReference type="ChEBI" id="CHEBI:24875"/>
    </ligand>
</feature>
<dbReference type="PANTHER" id="PTHR45586">
    <property type="entry name" value="TPR REPEAT-CONTAINING PROTEIN PA4667"/>
    <property type="match status" value="1"/>
</dbReference>
<evidence type="ECO:0000256" key="2">
    <source>
        <dbReference type="ARBA" id="ARBA00022737"/>
    </source>
</evidence>
<reference evidence="6 7" key="1">
    <citation type="submission" date="2016-11" db="EMBL/GenBank/DDBJ databases">
        <title>Mixed transmission modes and dynamic genome evolution in an obligate animal-bacterial symbiosis.</title>
        <authorList>
            <person name="Russell S.L."/>
            <person name="Corbett-Detig R.B."/>
            <person name="Cavanaugh C.M."/>
        </authorList>
    </citation>
    <scope>NUCLEOTIDE SEQUENCE [LARGE SCALE GENOMIC DNA]</scope>
    <source>
        <strain evidence="6">Sveles-Q1</strain>
    </source>
</reference>
<evidence type="ECO:0000256" key="3">
    <source>
        <dbReference type="ARBA" id="ARBA00022803"/>
    </source>
</evidence>
<comment type="similarity">
    <text evidence="4">Belongs to the LapB family.</text>
</comment>
<dbReference type="InterPro" id="IPR041166">
    <property type="entry name" value="Rubredoxin_2"/>
</dbReference>
<keyword evidence="4" id="KW-0812">Transmembrane</keyword>
<dbReference type="OrthoDB" id="507476at2"/>
<feature type="topological domain" description="Cytoplasmic" evidence="4">
    <location>
        <begin position="22"/>
        <end position="401"/>
    </location>
</feature>
<dbReference type="Proteomes" id="UP000191110">
    <property type="component" value="Unassembled WGS sequence"/>
</dbReference>
<dbReference type="Gene3D" id="1.25.40.10">
    <property type="entry name" value="Tetratricopeptide repeat domain"/>
    <property type="match status" value="2"/>
</dbReference>
<dbReference type="Pfam" id="PF13432">
    <property type="entry name" value="TPR_16"/>
    <property type="match status" value="2"/>
</dbReference>
<dbReference type="NCBIfam" id="NF008757">
    <property type="entry name" value="PRK11788.1-5"/>
    <property type="match status" value="1"/>
</dbReference>
<comment type="caution">
    <text evidence="6">The sequence shown here is derived from an EMBL/GenBank/DDBJ whole genome shotgun (WGS) entry which is preliminary data.</text>
</comment>
<dbReference type="Pfam" id="PF13176">
    <property type="entry name" value="TPR_7"/>
    <property type="match status" value="1"/>
</dbReference>
<evidence type="ECO:0000259" key="5">
    <source>
        <dbReference type="Pfam" id="PF18073"/>
    </source>
</evidence>
<dbReference type="EMBL" id="MPRL01000043">
    <property type="protein sequence ID" value="OOZ39735.1"/>
    <property type="molecule type" value="Genomic_DNA"/>
</dbReference>
<dbReference type="InterPro" id="IPR030865">
    <property type="entry name" value="LapB"/>
</dbReference>